<dbReference type="Proteomes" id="UP000186657">
    <property type="component" value="Unassembled WGS sequence"/>
</dbReference>
<proteinExistence type="predicted"/>
<protein>
    <submittedName>
        <fullName evidence="2">Uncharacterized protein</fullName>
    </submittedName>
</protein>
<evidence type="ECO:0000256" key="1">
    <source>
        <dbReference type="SAM" id="MobiDB-lite"/>
    </source>
</evidence>
<sequence length="63" mass="7077">MADIGAAKVHQATDDTSKKSFPSSLFPISINPQLVYLTYLRNAIYRFQLLTYKEKRDVKGLGG</sequence>
<dbReference type="EMBL" id="MKZS01000001">
    <property type="protein sequence ID" value="OLT62748.1"/>
    <property type="molecule type" value="Genomic_DNA"/>
</dbReference>
<reference evidence="2 3" key="1">
    <citation type="submission" date="2016-10" db="EMBL/GenBank/DDBJ databases">
        <title>Comparative genomics uncovers the prolific and rare metabolic potential of the cyanobacterial genus Moorea.</title>
        <authorList>
            <person name="Leao T."/>
            <person name="Castelao G."/>
            <person name="Korobeynikov A."/>
            <person name="Monroe E.A."/>
            <person name="Podell S."/>
            <person name="Glukhov E."/>
            <person name="Allen E."/>
            <person name="Gerwick W.H."/>
            <person name="Gerwick L."/>
        </authorList>
    </citation>
    <scope>NUCLEOTIDE SEQUENCE [LARGE SCALE GENOMIC DNA]</scope>
    <source>
        <strain evidence="2 3">PNG5-198</strain>
    </source>
</reference>
<evidence type="ECO:0000313" key="2">
    <source>
        <dbReference type="EMBL" id="OLT62748.1"/>
    </source>
</evidence>
<accession>A0A1U7N9X0</accession>
<comment type="caution">
    <text evidence="2">The sequence shown here is derived from an EMBL/GenBank/DDBJ whole genome shotgun (WGS) entry which is preliminary data.</text>
</comment>
<feature type="region of interest" description="Disordered" evidence="1">
    <location>
        <begin position="1"/>
        <end position="22"/>
    </location>
</feature>
<keyword evidence="3" id="KW-1185">Reference proteome</keyword>
<evidence type="ECO:0000313" key="3">
    <source>
        <dbReference type="Proteomes" id="UP000186657"/>
    </source>
</evidence>
<organism evidence="2 3">
    <name type="scientific">Moorena bouillonii PNG</name>
    <dbReference type="NCBI Taxonomy" id="568701"/>
    <lineage>
        <taxon>Bacteria</taxon>
        <taxon>Bacillati</taxon>
        <taxon>Cyanobacteriota</taxon>
        <taxon>Cyanophyceae</taxon>
        <taxon>Coleofasciculales</taxon>
        <taxon>Coleofasciculaceae</taxon>
        <taxon>Moorena</taxon>
    </lineage>
</organism>
<gene>
    <name evidence="2" type="ORF">BJP37_30680</name>
</gene>
<dbReference type="AlphaFoldDB" id="A0A1U7N9X0"/>
<name>A0A1U7N9X0_9CYAN</name>